<evidence type="ECO:0000313" key="1">
    <source>
        <dbReference type="EMBL" id="CDY41662.1"/>
    </source>
</evidence>
<reference evidence="1 2" key="1">
    <citation type="journal article" date="2014" name="Science">
        <title>Plant genetics. Early allopolyploid evolution in the post-Neolithic Brassica napus oilseed genome.</title>
        <authorList>
            <person name="Chalhoub B."/>
            <person name="Denoeud F."/>
            <person name="Liu S."/>
            <person name="Parkin I.A."/>
            <person name="Tang H."/>
            <person name="Wang X."/>
            <person name="Chiquet J."/>
            <person name="Belcram H."/>
            <person name="Tong C."/>
            <person name="Samans B."/>
            <person name="Correa M."/>
            <person name="Da Silva C."/>
            <person name="Just J."/>
            <person name="Falentin C."/>
            <person name="Koh C.S."/>
            <person name="Le Clainche I."/>
            <person name="Bernard M."/>
            <person name="Bento P."/>
            <person name="Noel B."/>
            <person name="Labadie K."/>
            <person name="Alberti A."/>
            <person name="Charles M."/>
            <person name="Arnaud D."/>
            <person name="Guo H."/>
            <person name="Daviaud C."/>
            <person name="Alamery S."/>
            <person name="Jabbari K."/>
            <person name="Zhao M."/>
            <person name="Edger P.P."/>
            <person name="Chelaifa H."/>
            <person name="Tack D."/>
            <person name="Lassalle G."/>
            <person name="Mestiri I."/>
            <person name="Schnel N."/>
            <person name="Le Paslier M.C."/>
            <person name="Fan G."/>
            <person name="Renault V."/>
            <person name="Bayer P.E."/>
            <person name="Golicz A.A."/>
            <person name="Manoli S."/>
            <person name="Lee T.H."/>
            <person name="Thi V.H."/>
            <person name="Chalabi S."/>
            <person name="Hu Q."/>
            <person name="Fan C."/>
            <person name="Tollenaere R."/>
            <person name="Lu Y."/>
            <person name="Battail C."/>
            <person name="Shen J."/>
            <person name="Sidebottom C.H."/>
            <person name="Wang X."/>
            <person name="Canaguier A."/>
            <person name="Chauveau A."/>
            <person name="Berard A."/>
            <person name="Deniot G."/>
            <person name="Guan M."/>
            <person name="Liu Z."/>
            <person name="Sun F."/>
            <person name="Lim Y.P."/>
            <person name="Lyons E."/>
            <person name="Town C.D."/>
            <person name="Bancroft I."/>
            <person name="Wang X."/>
            <person name="Meng J."/>
            <person name="Ma J."/>
            <person name="Pires J.C."/>
            <person name="King G.J."/>
            <person name="Brunel D."/>
            <person name="Delourme R."/>
            <person name="Renard M."/>
            <person name="Aury J.M."/>
            <person name="Adams K.L."/>
            <person name="Batley J."/>
            <person name="Snowdon R.J."/>
            <person name="Tost J."/>
            <person name="Edwards D."/>
            <person name="Zhou Y."/>
            <person name="Hua W."/>
            <person name="Sharpe A.G."/>
            <person name="Paterson A.H."/>
            <person name="Guan C."/>
            <person name="Wincker P."/>
        </authorList>
    </citation>
    <scope>NUCLEOTIDE SEQUENCE [LARGE SCALE GENOMIC DNA]</scope>
    <source>
        <strain evidence="2">cv. Darmor-bzh</strain>
    </source>
</reference>
<keyword evidence="2" id="KW-1185">Reference proteome</keyword>
<proteinExistence type="predicted"/>
<accession>A0A078HV01</accession>
<name>A0A078HV01_BRANA</name>
<protein>
    <submittedName>
        <fullName evidence="1">BnaC03g62220D protein</fullName>
    </submittedName>
</protein>
<dbReference type="AlphaFoldDB" id="A0A078HV01"/>
<evidence type="ECO:0000313" key="2">
    <source>
        <dbReference type="Proteomes" id="UP000028999"/>
    </source>
</evidence>
<dbReference type="Proteomes" id="UP000028999">
    <property type="component" value="Unassembled WGS sequence"/>
</dbReference>
<dbReference type="EMBL" id="LK032502">
    <property type="protein sequence ID" value="CDY41662.1"/>
    <property type="molecule type" value="Genomic_DNA"/>
</dbReference>
<dbReference type="Gramene" id="CDY41662">
    <property type="protein sequence ID" value="CDY41662"/>
    <property type="gene ID" value="GSBRNA2T00073331001"/>
</dbReference>
<sequence>MWISIPKRQIVVFDNICSSISPEELDVPNGKTMRDKMVVDIFQELPDAHEFENKDNDTNLGAYEGYKQAIRLTRHAKHVLHCTSDMLRIQPINDSNTINEKPTNILRSIVSLLSETVSH</sequence>
<dbReference type="PaxDb" id="3708-A0A078HV01"/>
<gene>
    <name evidence="1" type="primary">BnaC03g62220D</name>
    <name evidence="1" type="ORF">GSBRNA2T00073331001</name>
</gene>
<organism evidence="1 2">
    <name type="scientific">Brassica napus</name>
    <name type="common">Rape</name>
    <dbReference type="NCBI Taxonomy" id="3708"/>
    <lineage>
        <taxon>Eukaryota</taxon>
        <taxon>Viridiplantae</taxon>
        <taxon>Streptophyta</taxon>
        <taxon>Embryophyta</taxon>
        <taxon>Tracheophyta</taxon>
        <taxon>Spermatophyta</taxon>
        <taxon>Magnoliopsida</taxon>
        <taxon>eudicotyledons</taxon>
        <taxon>Gunneridae</taxon>
        <taxon>Pentapetalae</taxon>
        <taxon>rosids</taxon>
        <taxon>malvids</taxon>
        <taxon>Brassicales</taxon>
        <taxon>Brassicaceae</taxon>
        <taxon>Brassiceae</taxon>
        <taxon>Brassica</taxon>
    </lineage>
</organism>